<feature type="region of interest" description="Disordered" evidence="1">
    <location>
        <begin position="154"/>
        <end position="184"/>
    </location>
</feature>
<dbReference type="EMBL" id="JAAOMA010000042">
    <property type="protein sequence ID" value="NHR07789.1"/>
    <property type="molecule type" value="Genomic_DNA"/>
</dbReference>
<organism evidence="2 3">
    <name type="scientific">Chromobacterium fluminis</name>
    <dbReference type="NCBI Taxonomy" id="3044269"/>
    <lineage>
        <taxon>Bacteria</taxon>
        <taxon>Pseudomonadati</taxon>
        <taxon>Pseudomonadota</taxon>
        <taxon>Betaproteobacteria</taxon>
        <taxon>Neisseriales</taxon>
        <taxon>Chromobacteriaceae</taxon>
        <taxon>Chromobacterium</taxon>
    </lineage>
</organism>
<dbReference type="RefSeq" id="WP_166453539.1">
    <property type="nucleotide sequence ID" value="NZ_JAAOMA010000042.1"/>
</dbReference>
<gene>
    <name evidence="2" type="ORF">HA052_21600</name>
</gene>
<name>A0ABX0L834_9NEIS</name>
<comment type="caution">
    <text evidence="2">The sequence shown here is derived from an EMBL/GenBank/DDBJ whole genome shotgun (WGS) entry which is preliminary data.</text>
</comment>
<dbReference type="Proteomes" id="UP001515641">
    <property type="component" value="Unassembled WGS sequence"/>
</dbReference>
<evidence type="ECO:0000313" key="3">
    <source>
        <dbReference type="Proteomes" id="UP001515641"/>
    </source>
</evidence>
<keyword evidence="3" id="KW-1185">Reference proteome</keyword>
<proteinExistence type="predicted"/>
<accession>A0ABX0L834</accession>
<protein>
    <submittedName>
        <fullName evidence="2">Uncharacterized protein</fullName>
    </submittedName>
</protein>
<sequence length="184" mass="19960">MNKSHVILSSIFLFVSSQSIRASGEILPSFFVQALVNGSAESAMPTNKALSSQIMALQKLTNNKGPITLQAQRVKRFTQQQRCGRVLFIPYQAASNTAWPQLGGQINICEDGLPPWQVCGNDPHLVPPGHKCKDGSSAHNTQEVEAAIQEAIAAGSKATPSEWSRNKELKSAPSSHPESERLQK</sequence>
<reference evidence="2 3" key="1">
    <citation type="submission" date="2020-03" db="EMBL/GenBank/DDBJ databases">
        <title>Draft genome sequence of environmentally isolated cultures.</title>
        <authorList>
            <person name="Wilson H.S."/>
            <person name="De Leon M.E."/>
        </authorList>
    </citation>
    <scope>NUCLEOTIDE SEQUENCE [LARGE SCALE GENOMIC DNA]</scope>
    <source>
        <strain evidence="2 3">HSC-31F16</strain>
    </source>
</reference>
<evidence type="ECO:0000313" key="2">
    <source>
        <dbReference type="EMBL" id="NHR07789.1"/>
    </source>
</evidence>
<evidence type="ECO:0000256" key="1">
    <source>
        <dbReference type="SAM" id="MobiDB-lite"/>
    </source>
</evidence>